<keyword evidence="3" id="KW-0732">Signal</keyword>
<proteinExistence type="predicted"/>
<evidence type="ECO:0000256" key="2">
    <source>
        <dbReference type="SAM" id="Phobius"/>
    </source>
</evidence>
<dbReference type="EMBL" id="HBIX01008670">
    <property type="protein sequence ID" value="CAE0713905.1"/>
    <property type="molecule type" value="Transcribed_RNA"/>
</dbReference>
<keyword evidence="2" id="KW-1133">Transmembrane helix</keyword>
<accession>A0A7S4AFM9</accession>
<feature type="transmembrane region" description="Helical" evidence="2">
    <location>
        <begin position="162"/>
        <end position="181"/>
    </location>
</feature>
<keyword evidence="2" id="KW-0812">Transmembrane</keyword>
<gene>
    <name evidence="4" type="ORF">PAUS00366_LOCUS6657</name>
</gene>
<organism evidence="4">
    <name type="scientific">Pseudo-nitzschia australis</name>
    <dbReference type="NCBI Taxonomy" id="44445"/>
    <lineage>
        <taxon>Eukaryota</taxon>
        <taxon>Sar</taxon>
        <taxon>Stramenopiles</taxon>
        <taxon>Ochrophyta</taxon>
        <taxon>Bacillariophyta</taxon>
        <taxon>Bacillariophyceae</taxon>
        <taxon>Bacillariophycidae</taxon>
        <taxon>Bacillariales</taxon>
        <taxon>Bacillariaceae</taxon>
        <taxon>Pseudo-nitzschia</taxon>
    </lineage>
</organism>
<evidence type="ECO:0000313" key="4">
    <source>
        <dbReference type="EMBL" id="CAE0713905.1"/>
    </source>
</evidence>
<dbReference type="AlphaFoldDB" id="A0A7S4AFM9"/>
<evidence type="ECO:0000256" key="1">
    <source>
        <dbReference type="SAM" id="MobiDB-lite"/>
    </source>
</evidence>
<evidence type="ECO:0000256" key="3">
    <source>
        <dbReference type="SAM" id="SignalP"/>
    </source>
</evidence>
<name>A0A7S4AFM9_9STRA</name>
<feature type="transmembrane region" description="Helical" evidence="2">
    <location>
        <begin position="236"/>
        <end position="262"/>
    </location>
</feature>
<protein>
    <submittedName>
        <fullName evidence="4">Uncharacterized protein</fullName>
    </submittedName>
</protein>
<reference evidence="4" key="1">
    <citation type="submission" date="2021-01" db="EMBL/GenBank/DDBJ databases">
        <authorList>
            <person name="Corre E."/>
            <person name="Pelletier E."/>
            <person name="Niang G."/>
            <person name="Scheremetjew M."/>
            <person name="Finn R."/>
            <person name="Kale V."/>
            <person name="Holt S."/>
            <person name="Cochrane G."/>
            <person name="Meng A."/>
            <person name="Brown T."/>
            <person name="Cohen L."/>
        </authorList>
    </citation>
    <scope>NUCLEOTIDE SEQUENCE</scope>
    <source>
        <strain evidence="4">10249 10 AB</strain>
    </source>
</reference>
<feature type="region of interest" description="Disordered" evidence="1">
    <location>
        <begin position="84"/>
        <end position="107"/>
    </location>
</feature>
<feature type="chain" id="PRO_5031377303" evidence="3">
    <location>
        <begin position="25"/>
        <end position="303"/>
    </location>
</feature>
<keyword evidence="2" id="KW-0472">Membrane</keyword>
<feature type="transmembrane region" description="Helical" evidence="2">
    <location>
        <begin position="193"/>
        <end position="216"/>
    </location>
</feature>
<sequence>MCRHPTIISQYLILLLLLINQTSGYIPSTKPLFREIQKPATTFSVRQSLHSCSRGERYYHRGVGRNRCYDTHMNIINIGVALASRPSSDDGDRDDFEPPTNADEVREGNNHLRSLSEKNINDDSVDTPSIFQRMFDEIPFVHLFFTKGREKLPPVQIDDFGVMLYDVFLIVNLSTSISFWVTHRMDFSFIPYAFNEGCLFSILWIASGLYHGIFLYSAMDGHFPLDDEQGRGGPRAAAALAFNTYINAINLRLVSALIGAWIQHRKVGEGSPMEELIPLEIGCGLVLMTLWRATHSQVTPRVR</sequence>
<feature type="signal peptide" evidence="3">
    <location>
        <begin position="1"/>
        <end position="24"/>
    </location>
</feature>